<reference evidence="1" key="2">
    <citation type="submission" date="2025-08" db="UniProtKB">
        <authorList>
            <consortium name="Ensembl"/>
        </authorList>
    </citation>
    <scope>IDENTIFICATION</scope>
</reference>
<accession>A0A803YRN4</accession>
<organism evidence="1 2">
    <name type="scientific">Meleagris gallopavo</name>
    <name type="common">Wild turkey</name>
    <dbReference type="NCBI Taxonomy" id="9103"/>
    <lineage>
        <taxon>Eukaryota</taxon>
        <taxon>Metazoa</taxon>
        <taxon>Chordata</taxon>
        <taxon>Craniata</taxon>
        <taxon>Vertebrata</taxon>
        <taxon>Euteleostomi</taxon>
        <taxon>Archelosauria</taxon>
        <taxon>Archosauria</taxon>
        <taxon>Dinosauria</taxon>
        <taxon>Saurischia</taxon>
        <taxon>Theropoda</taxon>
        <taxon>Coelurosauria</taxon>
        <taxon>Aves</taxon>
        <taxon>Neognathae</taxon>
        <taxon>Galloanserae</taxon>
        <taxon>Galliformes</taxon>
        <taxon>Phasianidae</taxon>
        <taxon>Meleagridinae</taxon>
        <taxon>Meleagris</taxon>
    </lineage>
</organism>
<evidence type="ECO:0000313" key="2">
    <source>
        <dbReference type="Proteomes" id="UP000001645"/>
    </source>
</evidence>
<proteinExistence type="predicted"/>
<reference evidence="1" key="3">
    <citation type="submission" date="2025-09" db="UniProtKB">
        <authorList>
            <consortium name="Ensembl"/>
        </authorList>
    </citation>
    <scope>IDENTIFICATION</scope>
</reference>
<reference evidence="1" key="1">
    <citation type="journal article" date="2010" name="PLoS Biol.">
        <title>Multi-platform next-generation sequencing of the domestic turkey (Meleagris gallopavo): genome assembly and analysis.</title>
        <authorList>
            <person name="Dalloul R.A."/>
            <person name="Long J.A."/>
            <person name="Zimin A.V."/>
            <person name="Aslam L."/>
            <person name="Beal K."/>
            <person name="Blomberg L.A."/>
            <person name="Bouffard P."/>
            <person name="Burt D.W."/>
            <person name="Crasta O."/>
            <person name="Crooijmans R.P."/>
            <person name="Cooper K."/>
            <person name="Coulombe R.A."/>
            <person name="De S."/>
            <person name="Delany M.E."/>
            <person name="Dodgson J.B."/>
            <person name="Dong J.J."/>
            <person name="Evans C."/>
            <person name="Frederickson K.M."/>
            <person name="Flicek P."/>
            <person name="Florea L."/>
            <person name="Folkerts O."/>
            <person name="Groenen M.A."/>
            <person name="Harkins T.T."/>
            <person name="Herrero J."/>
            <person name="Hoffmann S."/>
            <person name="Megens H.J."/>
            <person name="Jiang A."/>
            <person name="de Jong P."/>
            <person name="Kaiser P."/>
            <person name="Kim H."/>
            <person name="Kim K.W."/>
            <person name="Kim S."/>
            <person name="Langenberger D."/>
            <person name="Lee M.K."/>
            <person name="Lee T."/>
            <person name="Mane S."/>
            <person name="Marcais G."/>
            <person name="Marz M."/>
            <person name="McElroy A.P."/>
            <person name="Modise T."/>
            <person name="Nefedov M."/>
            <person name="Notredame C."/>
            <person name="Paton I.R."/>
            <person name="Payne W.S."/>
            <person name="Pertea G."/>
            <person name="Prickett D."/>
            <person name="Puiu D."/>
            <person name="Qioa D."/>
            <person name="Raineri E."/>
            <person name="Ruffier M."/>
            <person name="Salzberg S.L."/>
            <person name="Schatz M.C."/>
            <person name="Scheuring C."/>
            <person name="Schmidt C.J."/>
            <person name="Schroeder S."/>
            <person name="Searle S.M."/>
            <person name="Smith E.J."/>
            <person name="Smith J."/>
            <person name="Sonstegard T.S."/>
            <person name="Stadler P.F."/>
            <person name="Tafer H."/>
            <person name="Tu Z.J."/>
            <person name="Van Tassell C.P."/>
            <person name="Vilella A.J."/>
            <person name="Williams K.P."/>
            <person name="Yorke J.A."/>
            <person name="Zhang L."/>
            <person name="Zhang H.B."/>
            <person name="Zhang X."/>
            <person name="Zhang Y."/>
            <person name="Reed K.M."/>
        </authorList>
    </citation>
    <scope>NUCLEOTIDE SEQUENCE [LARGE SCALE GENOMIC DNA]</scope>
</reference>
<dbReference type="Proteomes" id="UP000001645">
    <property type="component" value="Unplaced"/>
</dbReference>
<keyword evidence="2" id="KW-1185">Reference proteome</keyword>
<dbReference type="Ensembl" id="ENSMGAT00000022670.1">
    <property type="protein sequence ID" value="ENSMGAP00000034432.1"/>
    <property type="gene ID" value="ENSMGAG00000018862.1"/>
</dbReference>
<evidence type="ECO:0000313" key="1">
    <source>
        <dbReference type="Ensembl" id="ENSMGAP00000034432.1"/>
    </source>
</evidence>
<protein>
    <submittedName>
        <fullName evidence="1">Uncharacterized protein</fullName>
    </submittedName>
</protein>
<name>A0A803YRN4_MELGA</name>
<sequence length="55" mass="5793">MNINELQLIKFPPPDAEQVGSVGLVEMLNRSNLLAIVGGGSNPKFPDVSGTTIVN</sequence>
<dbReference type="AlphaFoldDB" id="A0A803YRN4"/>
<dbReference type="InParanoid" id="A0A803YRN4"/>